<evidence type="ECO:0000256" key="4">
    <source>
        <dbReference type="ARBA" id="ARBA00022692"/>
    </source>
</evidence>
<dbReference type="InterPro" id="IPR035906">
    <property type="entry name" value="MetI-like_sf"/>
</dbReference>
<sequence>MALSRISHLLFRTLQYVVLVVLALSILYPLFWVLSGSFKTSAQLQLHPWSLPTRLNFQIYRSVLVNYHLQWNLLNSILITAATVIIVTVLSVLCAYGITRMKWRFSKWTLGFILLGILVPVHATLIPLYTMLQGLQQYIDIRIVLVIPYLAFGLPVSIFIMCGFFRSLPIELEEAAVIDGTSIIGAFFRVILPISRPALATAAIFTFIGAWNELLFALVFLQQSDTQTIPVALLQFIGAYNTNWAYVFAAIVITIVPSIVFYVFLQNKIIEGTTAGAIKL</sequence>
<feature type="transmembrane region" description="Helical" evidence="7">
    <location>
        <begin position="198"/>
        <end position="221"/>
    </location>
</feature>
<dbReference type="Proteomes" id="UP001579974">
    <property type="component" value="Unassembled WGS sequence"/>
</dbReference>
<dbReference type="SUPFAM" id="SSF161098">
    <property type="entry name" value="MetI-like"/>
    <property type="match status" value="1"/>
</dbReference>
<feature type="transmembrane region" description="Helical" evidence="7">
    <location>
        <begin position="141"/>
        <end position="165"/>
    </location>
</feature>
<keyword evidence="5 7" id="KW-1133">Transmembrane helix</keyword>
<evidence type="ECO:0000256" key="3">
    <source>
        <dbReference type="ARBA" id="ARBA00022475"/>
    </source>
</evidence>
<evidence type="ECO:0000259" key="8">
    <source>
        <dbReference type="PROSITE" id="PS50928"/>
    </source>
</evidence>
<evidence type="ECO:0000256" key="1">
    <source>
        <dbReference type="ARBA" id="ARBA00004651"/>
    </source>
</evidence>
<dbReference type="PANTHER" id="PTHR32243">
    <property type="entry name" value="MALTOSE TRANSPORT SYSTEM PERMEASE-RELATED"/>
    <property type="match status" value="1"/>
</dbReference>
<keyword evidence="2 7" id="KW-0813">Transport</keyword>
<feature type="transmembrane region" description="Helical" evidence="7">
    <location>
        <begin position="244"/>
        <end position="265"/>
    </location>
</feature>
<comment type="similarity">
    <text evidence="7">Belongs to the binding-protein-dependent transport system permease family.</text>
</comment>
<evidence type="ECO:0000256" key="5">
    <source>
        <dbReference type="ARBA" id="ARBA00022989"/>
    </source>
</evidence>
<dbReference type="Gene3D" id="1.10.3720.10">
    <property type="entry name" value="MetI-like"/>
    <property type="match status" value="1"/>
</dbReference>
<dbReference type="Pfam" id="PF00528">
    <property type="entry name" value="BPD_transp_1"/>
    <property type="match status" value="1"/>
</dbReference>
<reference evidence="9 10" key="1">
    <citation type="journal article" date="2024" name="Int. J. Mol. Sci.">
        <title>Exploration of Alicyclobacillus spp. Genome in Search of Antibiotic Resistance.</title>
        <authorList>
            <person name="Bucka-Kolendo J."/>
            <person name="Kiousi D.E."/>
            <person name="Dekowska A."/>
            <person name="Mikolajczuk-Szczyrba A."/>
            <person name="Karadedos D.M."/>
            <person name="Michael P."/>
            <person name="Galanis A."/>
            <person name="Sokolowska B."/>
        </authorList>
    </citation>
    <scope>NUCLEOTIDE SEQUENCE [LARGE SCALE GENOMIC DNA]</scope>
    <source>
        <strain evidence="9 10">KKP 3000</strain>
    </source>
</reference>
<keyword evidence="10" id="KW-1185">Reference proteome</keyword>
<accession>A0ABV5AJJ1</accession>
<dbReference type="EMBL" id="JBDXSU010000022">
    <property type="protein sequence ID" value="MFB5192439.1"/>
    <property type="molecule type" value="Genomic_DNA"/>
</dbReference>
<organism evidence="9 10">
    <name type="scientific">Alicyclobacillus fastidiosus</name>
    <dbReference type="NCBI Taxonomy" id="392011"/>
    <lineage>
        <taxon>Bacteria</taxon>
        <taxon>Bacillati</taxon>
        <taxon>Bacillota</taxon>
        <taxon>Bacilli</taxon>
        <taxon>Bacillales</taxon>
        <taxon>Alicyclobacillaceae</taxon>
        <taxon>Alicyclobacillus</taxon>
    </lineage>
</organism>
<dbReference type="PROSITE" id="PS50928">
    <property type="entry name" value="ABC_TM1"/>
    <property type="match status" value="1"/>
</dbReference>
<dbReference type="InterPro" id="IPR000515">
    <property type="entry name" value="MetI-like"/>
</dbReference>
<keyword evidence="4 7" id="KW-0812">Transmembrane</keyword>
<feature type="domain" description="ABC transmembrane type-1" evidence="8">
    <location>
        <begin position="73"/>
        <end position="265"/>
    </location>
</feature>
<evidence type="ECO:0000313" key="9">
    <source>
        <dbReference type="EMBL" id="MFB5192439.1"/>
    </source>
</evidence>
<evidence type="ECO:0000256" key="2">
    <source>
        <dbReference type="ARBA" id="ARBA00022448"/>
    </source>
</evidence>
<dbReference type="PANTHER" id="PTHR32243:SF24">
    <property type="entry name" value="DIACETYLCHITOBIOSE UPTAKE SYSTEM PERMEASE PROTEIN NGCG"/>
    <property type="match status" value="1"/>
</dbReference>
<comment type="subcellular location">
    <subcellularLocation>
        <location evidence="1 7">Cell membrane</location>
        <topology evidence="1 7">Multi-pass membrane protein</topology>
    </subcellularLocation>
</comment>
<evidence type="ECO:0000256" key="7">
    <source>
        <dbReference type="RuleBase" id="RU363032"/>
    </source>
</evidence>
<feature type="transmembrane region" description="Helical" evidence="7">
    <location>
        <begin position="73"/>
        <end position="96"/>
    </location>
</feature>
<protein>
    <submittedName>
        <fullName evidence="9">Carbohydrate ABC transporter permease</fullName>
    </submittedName>
</protein>
<dbReference type="CDD" id="cd06261">
    <property type="entry name" value="TM_PBP2"/>
    <property type="match status" value="1"/>
</dbReference>
<keyword evidence="3" id="KW-1003">Cell membrane</keyword>
<comment type="caution">
    <text evidence="9">The sequence shown here is derived from an EMBL/GenBank/DDBJ whole genome shotgun (WGS) entry which is preliminary data.</text>
</comment>
<name>A0ABV5AJJ1_9BACL</name>
<proteinExistence type="inferred from homology"/>
<dbReference type="InterPro" id="IPR050901">
    <property type="entry name" value="BP-dep_ABC_trans_perm"/>
</dbReference>
<dbReference type="RefSeq" id="WP_275473258.1">
    <property type="nucleotide sequence ID" value="NZ_CP162940.1"/>
</dbReference>
<gene>
    <name evidence="9" type="ORF">KKP3000_001642</name>
</gene>
<feature type="transmembrane region" description="Helical" evidence="7">
    <location>
        <begin position="9"/>
        <end position="31"/>
    </location>
</feature>
<evidence type="ECO:0000256" key="6">
    <source>
        <dbReference type="ARBA" id="ARBA00023136"/>
    </source>
</evidence>
<keyword evidence="6 7" id="KW-0472">Membrane</keyword>
<feature type="transmembrane region" description="Helical" evidence="7">
    <location>
        <begin position="108"/>
        <end position="129"/>
    </location>
</feature>
<evidence type="ECO:0000313" key="10">
    <source>
        <dbReference type="Proteomes" id="UP001579974"/>
    </source>
</evidence>